<dbReference type="InterPro" id="IPR005750">
    <property type="entry name" value="UDP_GlcNAc_COvinyl_MurA"/>
</dbReference>
<feature type="binding site" evidence="12">
    <location>
        <position position="356"/>
    </location>
    <ligand>
        <name>UDP-N-acetyl-alpha-D-glucosamine</name>
        <dbReference type="ChEBI" id="CHEBI:57705"/>
    </ligand>
</feature>
<dbReference type="InterPro" id="IPR013792">
    <property type="entry name" value="RNA3'P_cycl/enolpyr_Trfase_a/b"/>
</dbReference>
<comment type="similarity">
    <text evidence="10 12">Belongs to the EPSP synthase family. MurA subfamily.</text>
</comment>
<sequence length="463" mass="48452">MTATVSTLTPATGLGQATLAGDGLVTPAANVIRITGGNRLSGAVQISGSKNAALPALAATLLTGDECVLRNVPDLADIQTMVSLLGALGAEVEHDREKRRIRVRAANLTSTAAPPDLVGKMRASFLVAGPLLARFGEVTATTPGGCHLGARPVDVDVRGFRQMGAEVDFSEQTVAAHTVGLRGAFVYMDYPSHTGTENLLMAASLASGRTTIVNASCEPEIIALGSMLVRMGARISGLGSPTLVVDGVDRLHGVSEVILPDRLQAGTFAIAAVLTKGEVELHGVRPADMLPLTAKLTEAGAQVWAHDDKMMVRPGERLRGVEVQTLPFPGFPTDLQASFGTLLTQAEGRSKIHERVFEDRLRYTDQLNAMGADVRVERYSVQGSDQIRYGTLAEIHGPTPLRGAAVRALDIRAGAGVVLAGLAAEGDTVVSDIYHLARGYEDFVSTLQSLGATISEGAADLAP</sequence>
<evidence type="ECO:0000256" key="12">
    <source>
        <dbReference type="HAMAP-Rule" id="MF_00111"/>
    </source>
</evidence>
<comment type="caution">
    <text evidence="12">Lacks conserved residue(s) required for the propagation of feature annotation.</text>
</comment>
<dbReference type="GO" id="GO:0005737">
    <property type="term" value="C:cytoplasm"/>
    <property type="evidence" value="ECO:0007669"/>
    <property type="project" value="UniProtKB-SubCell"/>
</dbReference>
<dbReference type="InterPro" id="IPR050068">
    <property type="entry name" value="MurA_subfamily"/>
</dbReference>
<dbReference type="AlphaFoldDB" id="A0A6J4V4C4"/>
<dbReference type="UniPathway" id="UPA00219"/>
<name>A0A6J4V4C4_9BACT</name>
<comment type="pathway">
    <text evidence="2 12">Cell wall biogenesis; peptidoglycan biosynthesis.</text>
</comment>
<dbReference type="EC" id="2.5.1.7" evidence="12"/>
<dbReference type="NCBIfam" id="NF006873">
    <property type="entry name" value="PRK09369.1"/>
    <property type="match status" value="1"/>
</dbReference>
<evidence type="ECO:0000256" key="3">
    <source>
        <dbReference type="ARBA" id="ARBA00022490"/>
    </source>
</evidence>
<dbReference type="GO" id="GO:0019277">
    <property type="term" value="P:UDP-N-acetylgalactosamine biosynthetic process"/>
    <property type="evidence" value="ECO:0007669"/>
    <property type="project" value="InterPro"/>
</dbReference>
<keyword evidence="3 12" id="KW-0963">Cytoplasm</keyword>
<dbReference type="EMBL" id="CADCWH010000367">
    <property type="protein sequence ID" value="CAA9568679.1"/>
    <property type="molecule type" value="Genomic_DNA"/>
</dbReference>
<evidence type="ECO:0000256" key="2">
    <source>
        <dbReference type="ARBA" id="ARBA00004752"/>
    </source>
</evidence>
<dbReference type="InterPro" id="IPR036968">
    <property type="entry name" value="Enolpyruvate_Tfrase_sf"/>
</dbReference>
<dbReference type="InterPro" id="IPR001986">
    <property type="entry name" value="Enolpyruvate_Tfrase_dom"/>
</dbReference>
<feature type="domain" description="Enolpyruvate transferase" evidence="13">
    <location>
        <begin position="35"/>
        <end position="447"/>
    </location>
</feature>
<dbReference type="SUPFAM" id="SSF55205">
    <property type="entry name" value="EPT/RTPC-like"/>
    <property type="match status" value="1"/>
</dbReference>
<evidence type="ECO:0000256" key="11">
    <source>
        <dbReference type="ARBA" id="ARBA00047527"/>
    </source>
</evidence>
<proteinExistence type="inferred from homology"/>
<keyword evidence="5 12" id="KW-0808">Transferase</keyword>
<evidence type="ECO:0000256" key="5">
    <source>
        <dbReference type="ARBA" id="ARBA00022679"/>
    </source>
</evidence>
<keyword evidence="4 12" id="KW-0132">Cell division</keyword>
<dbReference type="CDD" id="cd01555">
    <property type="entry name" value="UdpNAET"/>
    <property type="match status" value="1"/>
</dbReference>
<feature type="binding site" evidence="12">
    <location>
        <position position="122"/>
    </location>
    <ligand>
        <name>UDP-N-acetyl-alpha-D-glucosamine</name>
        <dbReference type="ChEBI" id="CHEBI:57705"/>
    </ligand>
</feature>
<dbReference type="GO" id="GO:0051301">
    <property type="term" value="P:cell division"/>
    <property type="evidence" value="ECO:0007669"/>
    <property type="project" value="UniProtKB-KW"/>
</dbReference>
<keyword evidence="6 12" id="KW-0133">Cell shape</keyword>
<accession>A0A6J4V4C4</accession>
<evidence type="ECO:0000313" key="14">
    <source>
        <dbReference type="EMBL" id="CAA9568679.1"/>
    </source>
</evidence>
<dbReference type="GO" id="GO:0071555">
    <property type="term" value="P:cell wall organization"/>
    <property type="evidence" value="ECO:0007669"/>
    <property type="project" value="UniProtKB-KW"/>
</dbReference>
<reference evidence="14" key="1">
    <citation type="submission" date="2020-02" db="EMBL/GenBank/DDBJ databases">
        <authorList>
            <person name="Meier V. D."/>
        </authorList>
    </citation>
    <scope>NUCLEOTIDE SEQUENCE</scope>
    <source>
        <strain evidence="14">AVDCRST_MAG70</strain>
    </source>
</reference>
<organism evidence="14">
    <name type="scientific">uncultured Thermomicrobiales bacterium</name>
    <dbReference type="NCBI Taxonomy" id="1645740"/>
    <lineage>
        <taxon>Bacteria</taxon>
        <taxon>Pseudomonadati</taxon>
        <taxon>Thermomicrobiota</taxon>
        <taxon>Thermomicrobia</taxon>
        <taxon>Thermomicrobiales</taxon>
        <taxon>environmental samples</taxon>
    </lineage>
</organism>
<keyword evidence="12" id="KW-0670">Pyruvate</keyword>
<comment type="function">
    <text evidence="12">Cell wall formation. Adds enolpyruvyl to UDP-N-acetylglucosamine.</text>
</comment>
<keyword evidence="8 12" id="KW-0131">Cell cycle</keyword>
<evidence type="ECO:0000256" key="7">
    <source>
        <dbReference type="ARBA" id="ARBA00022984"/>
    </source>
</evidence>
<dbReference type="PANTHER" id="PTHR43783">
    <property type="entry name" value="UDP-N-ACETYLGLUCOSAMINE 1-CARBOXYVINYLTRANSFERASE"/>
    <property type="match status" value="1"/>
</dbReference>
<dbReference type="Pfam" id="PF00275">
    <property type="entry name" value="EPSP_synthase"/>
    <property type="match status" value="1"/>
</dbReference>
<feature type="binding site" evidence="12">
    <location>
        <position position="334"/>
    </location>
    <ligand>
        <name>UDP-N-acetyl-alpha-D-glucosamine</name>
        <dbReference type="ChEBI" id="CHEBI:57705"/>
    </ligand>
</feature>
<dbReference type="HAMAP" id="MF_00111">
    <property type="entry name" value="MurA"/>
    <property type="match status" value="1"/>
</dbReference>
<gene>
    <name evidence="12" type="primary">murA</name>
    <name evidence="14" type="ORF">AVDCRST_MAG70-2286</name>
</gene>
<evidence type="ECO:0000256" key="6">
    <source>
        <dbReference type="ARBA" id="ARBA00022960"/>
    </source>
</evidence>
<keyword evidence="9 12" id="KW-0961">Cell wall biogenesis/degradation</keyword>
<evidence type="ECO:0000259" key="13">
    <source>
        <dbReference type="Pfam" id="PF00275"/>
    </source>
</evidence>
<comment type="subcellular location">
    <subcellularLocation>
        <location evidence="1 12">Cytoplasm</location>
    </subcellularLocation>
</comment>
<dbReference type="PANTHER" id="PTHR43783:SF1">
    <property type="entry name" value="UDP-N-ACETYLGLUCOSAMINE 1-CARBOXYVINYLTRANSFERASE"/>
    <property type="match status" value="1"/>
</dbReference>
<dbReference type="NCBIfam" id="TIGR01072">
    <property type="entry name" value="murA"/>
    <property type="match status" value="1"/>
</dbReference>
<keyword evidence="7 12" id="KW-0573">Peptidoglycan synthesis</keyword>
<feature type="modified residue" description="2-(S-cysteinyl)pyruvic acid O-phosphothioketal" evidence="12">
    <location>
        <position position="146"/>
    </location>
</feature>
<dbReference type="GO" id="GO:0008760">
    <property type="term" value="F:UDP-N-acetylglucosamine 1-carboxyvinyltransferase activity"/>
    <property type="evidence" value="ECO:0007669"/>
    <property type="project" value="UniProtKB-UniRule"/>
</dbReference>
<dbReference type="GO" id="GO:0008360">
    <property type="term" value="P:regulation of cell shape"/>
    <property type="evidence" value="ECO:0007669"/>
    <property type="project" value="UniProtKB-KW"/>
</dbReference>
<comment type="catalytic activity">
    <reaction evidence="11 12">
        <text>phosphoenolpyruvate + UDP-N-acetyl-alpha-D-glucosamine = UDP-N-acetyl-3-O-(1-carboxyvinyl)-alpha-D-glucosamine + phosphate</text>
        <dbReference type="Rhea" id="RHEA:18681"/>
        <dbReference type="ChEBI" id="CHEBI:43474"/>
        <dbReference type="ChEBI" id="CHEBI:57705"/>
        <dbReference type="ChEBI" id="CHEBI:58702"/>
        <dbReference type="ChEBI" id="CHEBI:68483"/>
        <dbReference type="EC" id="2.5.1.7"/>
    </reaction>
</comment>
<evidence type="ECO:0000256" key="10">
    <source>
        <dbReference type="ARBA" id="ARBA00038367"/>
    </source>
</evidence>
<protein>
    <recommendedName>
        <fullName evidence="12">UDP-N-acetylglucosamine 1-carboxyvinyltransferase</fullName>
        <ecNumber evidence="12">2.5.1.7</ecNumber>
    </recommendedName>
    <alternativeName>
        <fullName evidence="12">Enoylpyruvate transferase</fullName>
    </alternativeName>
    <alternativeName>
        <fullName evidence="12">UDP-N-acetylglucosamine enolpyruvyl transferase</fullName>
        <shortName evidence="12">EPT</shortName>
    </alternativeName>
</protein>
<feature type="binding site" evidence="12">
    <location>
        <begin position="50"/>
        <end position="51"/>
    </location>
    <ligand>
        <name>phosphoenolpyruvate</name>
        <dbReference type="ChEBI" id="CHEBI:58702"/>
    </ligand>
</feature>
<dbReference type="GO" id="GO:0009252">
    <property type="term" value="P:peptidoglycan biosynthetic process"/>
    <property type="evidence" value="ECO:0007669"/>
    <property type="project" value="UniProtKB-UniRule"/>
</dbReference>
<evidence type="ECO:0000256" key="4">
    <source>
        <dbReference type="ARBA" id="ARBA00022618"/>
    </source>
</evidence>
<evidence type="ECO:0000256" key="8">
    <source>
        <dbReference type="ARBA" id="ARBA00023306"/>
    </source>
</evidence>
<dbReference type="Gene3D" id="3.65.10.10">
    <property type="entry name" value="Enolpyruvate transferase domain"/>
    <property type="match status" value="2"/>
</dbReference>
<feature type="active site" description="Proton donor" evidence="12">
    <location>
        <position position="146"/>
    </location>
</feature>
<evidence type="ECO:0000256" key="9">
    <source>
        <dbReference type="ARBA" id="ARBA00023316"/>
    </source>
</evidence>
<evidence type="ECO:0000256" key="1">
    <source>
        <dbReference type="ARBA" id="ARBA00004496"/>
    </source>
</evidence>